<dbReference type="OrthoDB" id="5431298at2759"/>
<organism evidence="7 8">
    <name type="scientific">Calycina marina</name>
    <dbReference type="NCBI Taxonomy" id="1763456"/>
    <lineage>
        <taxon>Eukaryota</taxon>
        <taxon>Fungi</taxon>
        <taxon>Dikarya</taxon>
        <taxon>Ascomycota</taxon>
        <taxon>Pezizomycotina</taxon>
        <taxon>Leotiomycetes</taxon>
        <taxon>Helotiales</taxon>
        <taxon>Pezizellaceae</taxon>
        <taxon>Calycina</taxon>
    </lineage>
</organism>
<sequence length="681" mass="74140">MYLLHEKRTLTLLGGADPAPTTSSAVSSTLPTVTSISLIVTGNPSSVTAVSAPTDTASTTSKAAENSSSTGPNTKLIVGVSIGVVILVALIAFGIWFCLKKRRSQSRAARGSSVTPMLGVNGVEKWAMDNSPDDLGQERRSITVLSRGVFDPFGGYHRTPTVPFLEPESGRSMDIGRAYDAPEAHDEARDEAHDEMVDDYPYPRYEKTRLEPPPEHSHPAYHPLPGQSREIPTYYPGGIHPEQPPYTLKSLPSQRNVYSRSVALPSQKVASKSPELPDLLFSPIDLVRGVEMSDVMPITPQAELAAFPSPPTTIPSSVKTALKKPLQRSLTPPQRAQKPQRPRRQIIPPRHAAPLNRLTPYDNIPSPAAKAETIKLKKERGLKISGLRPEVNNTTDTRPTENRPRLQTYPSPTAGGRPELPASSPPPKRAPAFNHISLPSPIPSSPMQIRYLTRNESTATSGTYSIPVGLASTVTRQESLKNWPRSINNNPVTSDAHHLRNQSSAISALSAVRDLHNSSAVSALSVVPSQTLKHNHSRDLSAHSEHAHVMSWQDYQGEGEGEPENSEISPMFSPQSTGPHMHNNNAVVSPMTIGERTPGQGSSGFSTLVGTRTPSQLRGMKTPSQQSLWAREREREDYFGDLSVQPLSMGRRWEGLRKKTLGGGARKKRIPSEQLLNGGEY</sequence>
<feature type="compositionally biased region" description="Basic and acidic residues" evidence="5">
    <location>
        <begin position="207"/>
        <end position="218"/>
    </location>
</feature>
<dbReference type="AlphaFoldDB" id="A0A9P8CFN7"/>
<evidence type="ECO:0000256" key="3">
    <source>
        <dbReference type="ARBA" id="ARBA00022989"/>
    </source>
</evidence>
<dbReference type="InterPro" id="IPR051694">
    <property type="entry name" value="Immunoregulatory_rcpt-like"/>
</dbReference>
<comment type="subcellular location">
    <subcellularLocation>
        <location evidence="1">Membrane</location>
        <topology evidence="1">Single-pass membrane protein</topology>
    </subcellularLocation>
</comment>
<feature type="transmembrane region" description="Helical" evidence="6">
    <location>
        <begin position="76"/>
        <end position="99"/>
    </location>
</feature>
<accession>A0A9P8CFN7</accession>
<gene>
    <name evidence="7" type="ORF">BJ878DRAFT_114307</name>
</gene>
<evidence type="ECO:0000313" key="7">
    <source>
        <dbReference type="EMBL" id="KAG9243526.1"/>
    </source>
</evidence>
<dbReference type="GO" id="GO:0071944">
    <property type="term" value="C:cell periphery"/>
    <property type="evidence" value="ECO:0007669"/>
    <property type="project" value="UniProtKB-ARBA"/>
</dbReference>
<evidence type="ECO:0000256" key="1">
    <source>
        <dbReference type="ARBA" id="ARBA00004167"/>
    </source>
</evidence>
<dbReference type="PANTHER" id="PTHR15549">
    <property type="entry name" value="PAIRED IMMUNOGLOBULIN-LIKE TYPE 2 RECEPTOR"/>
    <property type="match status" value="1"/>
</dbReference>
<dbReference type="GO" id="GO:0016020">
    <property type="term" value="C:membrane"/>
    <property type="evidence" value="ECO:0007669"/>
    <property type="project" value="UniProtKB-SubCell"/>
</dbReference>
<keyword evidence="8" id="KW-1185">Reference proteome</keyword>
<comment type="caution">
    <text evidence="7">The sequence shown here is derived from an EMBL/GenBank/DDBJ whole genome shotgun (WGS) entry which is preliminary data.</text>
</comment>
<feature type="region of interest" description="Disordered" evidence="5">
    <location>
        <begin position="49"/>
        <end position="70"/>
    </location>
</feature>
<proteinExistence type="predicted"/>
<feature type="region of interest" description="Disordered" evidence="5">
    <location>
        <begin position="322"/>
        <end position="429"/>
    </location>
</feature>
<feature type="compositionally biased region" description="Basic and acidic residues" evidence="5">
    <location>
        <begin position="372"/>
        <end position="382"/>
    </location>
</feature>
<evidence type="ECO:0000256" key="6">
    <source>
        <dbReference type="SAM" id="Phobius"/>
    </source>
</evidence>
<dbReference type="Proteomes" id="UP000887226">
    <property type="component" value="Unassembled WGS sequence"/>
</dbReference>
<dbReference type="EMBL" id="MU253970">
    <property type="protein sequence ID" value="KAG9243526.1"/>
    <property type="molecule type" value="Genomic_DNA"/>
</dbReference>
<reference evidence="7" key="1">
    <citation type="journal article" date="2021" name="IMA Fungus">
        <title>Genomic characterization of three marine fungi, including Emericellopsis atlantica sp. nov. with signatures of a generalist lifestyle and marine biomass degradation.</title>
        <authorList>
            <person name="Hagestad O.C."/>
            <person name="Hou L."/>
            <person name="Andersen J.H."/>
            <person name="Hansen E.H."/>
            <person name="Altermark B."/>
            <person name="Li C."/>
            <person name="Kuhnert E."/>
            <person name="Cox R.J."/>
            <person name="Crous P.W."/>
            <person name="Spatafora J.W."/>
            <person name="Lail K."/>
            <person name="Amirebrahimi M."/>
            <person name="Lipzen A."/>
            <person name="Pangilinan J."/>
            <person name="Andreopoulos W."/>
            <person name="Hayes R.D."/>
            <person name="Ng V."/>
            <person name="Grigoriev I.V."/>
            <person name="Jackson S.A."/>
            <person name="Sutton T.D.S."/>
            <person name="Dobson A.D.W."/>
            <person name="Rama T."/>
        </authorList>
    </citation>
    <scope>NUCLEOTIDE SEQUENCE</scope>
    <source>
        <strain evidence="7">TRa3180A</strain>
    </source>
</reference>
<feature type="region of interest" description="Disordered" evidence="5">
    <location>
        <begin position="660"/>
        <end position="681"/>
    </location>
</feature>
<name>A0A9P8CFN7_9HELO</name>
<keyword evidence="2 6" id="KW-0812">Transmembrane</keyword>
<feature type="compositionally biased region" description="Polar residues" evidence="5">
    <location>
        <begin position="566"/>
        <end position="587"/>
    </location>
</feature>
<feature type="compositionally biased region" description="Low complexity" evidence="5">
    <location>
        <begin position="345"/>
        <end position="354"/>
    </location>
</feature>
<keyword evidence="4 6" id="KW-0472">Membrane</keyword>
<feature type="region of interest" description="Disordered" evidence="5">
    <location>
        <begin position="207"/>
        <end position="247"/>
    </location>
</feature>
<feature type="compositionally biased region" description="Polar residues" evidence="5">
    <location>
        <begin position="599"/>
        <end position="627"/>
    </location>
</feature>
<evidence type="ECO:0000256" key="5">
    <source>
        <dbReference type="SAM" id="MobiDB-lite"/>
    </source>
</evidence>
<feature type="region of interest" description="Disordered" evidence="5">
    <location>
        <begin position="555"/>
        <end position="627"/>
    </location>
</feature>
<protein>
    <submittedName>
        <fullName evidence="7">Uncharacterized protein</fullName>
    </submittedName>
</protein>
<evidence type="ECO:0000256" key="4">
    <source>
        <dbReference type="ARBA" id="ARBA00023136"/>
    </source>
</evidence>
<evidence type="ECO:0000313" key="8">
    <source>
        <dbReference type="Proteomes" id="UP000887226"/>
    </source>
</evidence>
<keyword evidence="3 6" id="KW-1133">Transmembrane helix</keyword>
<evidence type="ECO:0000256" key="2">
    <source>
        <dbReference type="ARBA" id="ARBA00022692"/>
    </source>
</evidence>